<dbReference type="Pfam" id="PF14870">
    <property type="entry name" value="PSII_BNR"/>
    <property type="match status" value="1"/>
</dbReference>
<evidence type="ECO:0000256" key="1">
    <source>
        <dbReference type="ARBA" id="ARBA00022531"/>
    </source>
</evidence>
<reference evidence="4 5" key="1">
    <citation type="submission" date="2021-04" db="EMBL/GenBank/DDBJ databases">
        <title>Pseudomonas boanensis sp. nov., a bacterium isolated from river water used for household purposes in Boane District, Mozambique.</title>
        <authorList>
            <person name="Nicklasson M."/>
            <person name="Martin-Rodriguez A.J."/>
            <person name="Thorell K."/>
            <person name="Neves L."/>
            <person name="Mussagy A."/>
            <person name="Rydberg H.A."/>
            <person name="Hernroth B."/>
            <person name="Svensson-Stadler L."/>
            <person name="Sjoling A."/>
        </authorList>
    </citation>
    <scope>NUCLEOTIDE SEQUENCE [LARGE SCALE GENOMIC DNA]</scope>
    <source>
        <strain evidence="4 5">DB1</strain>
    </source>
</reference>
<keyword evidence="5" id="KW-1185">Reference proteome</keyword>
<dbReference type="Gene3D" id="2.130.10.10">
    <property type="entry name" value="YVTN repeat-like/Quinoprotein amine dehydrogenase"/>
    <property type="match status" value="2"/>
</dbReference>
<gene>
    <name evidence="4" type="ORF">J7302_11435</name>
</gene>
<sequence>MRQLAGALVVCLATSFEPAYQALAQGFTDPLDTPALLHREALDSLPVQALASLGGDKLIAVGMRGVILLSEDGGIHWRQVQAPVGSDLLDLSFVSSQQGWVVGQDGVILASSDGGNTWTKQLDGRQALDQLTRYYRENSGLDEQVRDGLVQQLETNLGTGPVLPFLSVHFSGANDGLASGPFGMLVASEDGGQHWRPALHEIDNPDFLHLNAIGQVGDQLFIASEQGVVFKADVRERHFRPVTTGHVGSFFSIAGHGDVVLAGGLGGVLYASHNRGESWAALSTPLTQLVTRIEFDPQAQRFIAISAGGEVLSIAADLHESSLQPARAPMLYTDVARLPGRLVFASIQGITRDSTDKLQSQEGKQ</sequence>
<evidence type="ECO:0000259" key="3">
    <source>
        <dbReference type="Pfam" id="PF14870"/>
    </source>
</evidence>
<evidence type="ECO:0000256" key="2">
    <source>
        <dbReference type="ARBA" id="ARBA00023276"/>
    </source>
</evidence>
<dbReference type="PANTHER" id="PTHR47199">
    <property type="entry name" value="PHOTOSYSTEM II STABILITY/ASSEMBLY FACTOR HCF136, CHLOROPLASTIC"/>
    <property type="match status" value="1"/>
</dbReference>
<comment type="caution">
    <text evidence="4">The sequence shown here is derived from an EMBL/GenBank/DDBJ whole genome shotgun (WGS) entry which is preliminary data.</text>
</comment>
<evidence type="ECO:0000313" key="5">
    <source>
        <dbReference type="Proteomes" id="UP001519667"/>
    </source>
</evidence>
<organism evidence="4 5">
    <name type="scientific">Metapseudomonas boanensis</name>
    <dbReference type="NCBI Taxonomy" id="2822138"/>
    <lineage>
        <taxon>Bacteria</taxon>
        <taxon>Pseudomonadati</taxon>
        <taxon>Pseudomonadota</taxon>
        <taxon>Gammaproteobacteria</taxon>
        <taxon>Pseudomonadales</taxon>
        <taxon>Pseudomonadaceae</taxon>
        <taxon>Metapseudomonas</taxon>
    </lineage>
</organism>
<protein>
    <recommendedName>
        <fullName evidence="3">Photosynthesis system II assembly factor Ycf48/Hcf136-like domain-containing protein</fullName>
    </recommendedName>
</protein>
<dbReference type="Proteomes" id="UP001519667">
    <property type="component" value="Unassembled WGS sequence"/>
</dbReference>
<keyword evidence="1" id="KW-0602">Photosynthesis</keyword>
<dbReference type="PANTHER" id="PTHR47199:SF2">
    <property type="entry name" value="PHOTOSYSTEM II STABILITY_ASSEMBLY FACTOR HCF136, CHLOROPLASTIC"/>
    <property type="match status" value="1"/>
</dbReference>
<dbReference type="InterPro" id="IPR028203">
    <property type="entry name" value="PSII_CF48-like_dom"/>
</dbReference>
<accession>A0ABS5XGD2</accession>
<dbReference type="SUPFAM" id="SSF110296">
    <property type="entry name" value="Oligoxyloglucan reducing end-specific cellobiohydrolase"/>
    <property type="match status" value="1"/>
</dbReference>
<evidence type="ECO:0000313" key="4">
    <source>
        <dbReference type="EMBL" id="MBT8766729.1"/>
    </source>
</evidence>
<dbReference type="RefSeq" id="WP_215374031.1">
    <property type="nucleotide sequence ID" value="NZ_JAGTIS010000005.1"/>
</dbReference>
<feature type="domain" description="Photosynthesis system II assembly factor Ycf48/Hcf136-like" evidence="3">
    <location>
        <begin position="76"/>
        <end position="121"/>
    </location>
</feature>
<name>A0ABS5XGD2_9GAMM</name>
<dbReference type="InterPro" id="IPR015943">
    <property type="entry name" value="WD40/YVTN_repeat-like_dom_sf"/>
</dbReference>
<proteinExistence type="predicted"/>
<keyword evidence="2" id="KW-0604">Photosystem II</keyword>
<dbReference type="EMBL" id="JAGTIS010000005">
    <property type="protein sequence ID" value="MBT8766729.1"/>
    <property type="molecule type" value="Genomic_DNA"/>
</dbReference>